<evidence type="ECO:0000313" key="2">
    <source>
        <dbReference type="Proteomes" id="UP000825799"/>
    </source>
</evidence>
<accession>A0ABX8W7Y7</accession>
<dbReference type="EMBL" id="CP080590">
    <property type="protein sequence ID" value="QYO75085.1"/>
    <property type="molecule type" value="Genomic_DNA"/>
</dbReference>
<protein>
    <submittedName>
        <fullName evidence="1">Uncharacterized protein</fullName>
    </submittedName>
</protein>
<reference evidence="1 2" key="1">
    <citation type="submission" date="2021-08" db="EMBL/GenBank/DDBJ databases">
        <title>Devosia salina sp. nov., isolated from the South China Sea sediment.</title>
        <authorList>
            <person name="Zhou Z."/>
        </authorList>
    </citation>
    <scope>NUCLEOTIDE SEQUENCE [LARGE SCALE GENOMIC DNA]</scope>
    <source>
        <strain evidence="1 2">SCS-3</strain>
    </source>
</reference>
<name>A0ABX8W7Y7_9HYPH</name>
<sequence>MSAPSAIPKFKSLDTLTLADQDCGVVSFFALPGSAIPLRTHVFDGTGNTATSWTVSGSTISKGGTIENNPALTRHIADVIETYPNGLVRLWTTFRNVSGSPLTYAAHPHIQGTTGVPAMATACWMGGHQLEKGRWPTSQIITNGSTTTRAADSLSLPAATAGAGSAPSFALAARYLGGQTGFPWLPSLNDGSAANEIGLYVAANAGSLNRKVNTAVTAQTDVRPMAASASPTLPVATTSPPPCAWPLMTSRPGPAATATARWKAATIRWWCRGLVSCRFGRDKVGPIEAQCY</sequence>
<evidence type="ECO:0000313" key="1">
    <source>
        <dbReference type="EMBL" id="QYO75085.1"/>
    </source>
</evidence>
<keyword evidence="2" id="KW-1185">Reference proteome</keyword>
<dbReference type="RefSeq" id="WP_220303549.1">
    <property type="nucleotide sequence ID" value="NZ_CP080590.1"/>
</dbReference>
<gene>
    <name evidence="1" type="ORF">K1X15_10430</name>
</gene>
<proteinExistence type="predicted"/>
<dbReference type="Proteomes" id="UP000825799">
    <property type="component" value="Chromosome"/>
</dbReference>
<organism evidence="1 2">
    <name type="scientific">Devosia salina</name>
    <dbReference type="NCBI Taxonomy" id="2860336"/>
    <lineage>
        <taxon>Bacteria</taxon>
        <taxon>Pseudomonadati</taxon>
        <taxon>Pseudomonadota</taxon>
        <taxon>Alphaproteobacteria</taxon>
        <taxon>Hyphomicrobiales</taxon>
        <taxon>Devosiaceae</taxon>
        <taxon>Devosia</taxon>
    </lineage>
</organism>